<accession>A0A1B8TXR9</accession>
<organism evidence="3 4">
    <name type="scientific">Polaribacter vadi</name>
    <dbReference type="NCBI Taxonomy" id="1774273"/>
    <lineage>
        <taxon>Bacteria</taxon>
        <taxon>Pseudomonadati</taxon>
        <taxon>Bacteroidota</taxon>
        <taxon>Flavobacteriia</taxon>
        <taxon>Flavobacteriales</taxon>
        <taxon>Flavobacteriaceae</taxon>
    </lineage>
</organism>
<gene>
    <name evidence="3" type="ORF">LPB3_09050</name>
</gene>
<sequence length="256" mass="29378">MTKNNYEIVGNGKKKIVFIHYFGGDAGSWKWLAKRLVKSHTCILLNLPGFNETELNFEPSIYEYAIFVNKQIEALKLKDYTLCGHSMGGKIALYAALMNEVNKPKKIILVAPSPPTTENMADDEKKRMLHHPNKEEAIQTVKNGIVKKLRRGKFEYAVNSQLRINIKAWNWWINEGMNHDISMGIKNLEIPTFVICSKNDPVISMDAIYNEVMPYLNKGTLIVFNRIGHLIPLEATRKLARHIKKISKFKYDISTE</sequence>
<dbReference type="InterPro" id="IPR050266">
    <property type="entry name" value="AB_hydrolase_sf"/>
</dbReference>
<dbReference type="Pfam" id="PF00561">
    <property type="entry name" value="Abhydrolase_1"/>
    <property type="match status" value="1"/>
</dbReference>
<evidence type="ECO:0000256" key="1">
    <source>
        <dbReference type="ARBA" id="ARBA00022801"/>
    </source>
</evidence>
<feature type="domain" description="AB hydrolase-1" evidence="2">
    <location>
        <begin position="16"/>
        <end position="121"/>
    </location>
</feature>
<keyword evidence="4" id="KW-1185">Reference proteome</keyword>
<name>A0A1B8TXR9_9FLAO</name>
<evidence type="ECO:0000259" key="2">
    <source>
        <dbReference type="Pfam" id="PF00561"/>
    </source>
</evidence>
<dbReference type="OrthoDB" id="7172093at2"/>
<dbReference type="InterPro" id="IPR029058">
    <property type="entry name" value="AB_hydrolase_fold"/>
</dbReference>
<reference evidence="4" key="1">
    <citation type="submission" date="2016-02" db="EMBL/GenBank/DDBJ databases">
        <authorList>
            <person name="Shin S.-K."/>
            <person name="Yi H."/>
            <person name="Kim E."/>
        </authorList>
    </citation>
    <scope>NUCLEOTIDE SEQUENCE [LARGE SCALE GENOMIC DNA]</scope>
    <source>
        <strain evidence="4">LPB0003</strain>
    </source>
</reference>
<evidence type="ECO:0000313" key="4">
    <source>
        <dbReference type="Proteomes" id="UP000092584"/>
    </source>
</evidence>
<dbReference type="RefSeq" id="WP_065319262.1">
    <property type="nucleotide sequence ID" value="NZ_CP017477.1"/>
</dbReference>
<dbReference type="PRINTS" id="PR00111">
    <property type="entry name" value="ABHYDROLASE"/>
</dbReference>
<dbReference type="EMBL" id="LSFM01000022">
    <property type="protein sequence ID" value="OBY64516.1"/>
    <property type="molecule type" value="Genomic_DNA"/>
</dbReference>
<evidence type="ECO:0000313" key="3">
    <source>
        <dbReference type="EMBL" id="OBY64516.1"/>
    </source>
</evidence>
<comment type="caution">
    <text evidence="3">The sequence shown here is derived from an EMBL/GenBank/DDBJ whole genome shotgun (WGS) entry which is preliminary data.</text>
</comment>
<dbReference type="AlphaFoldDB" id="A0A1B8TXR9"/>
<dbReference type="KEGG" id="pob:LPB03_03445"/>
<dbReference type="GO" id="GO:0016787">
    <property type="term" value="F:hydrolase activity"/>
    <property type="evidence" value="ECO:0007669"/>
    <property type="project" value="UniProtKB-KW"/>
</dbReference>
<dbReference type="InterPro" id="IPR000073">
    <property type="entry name" value="AB_hydrolase_1"/>
</dbReference>
<dbReference type="Proteomes" id="UP000092584">
    <property type="component" value="Unassembled WGS sequence"/>
</dbReference>
<dbReference type="PANTHER" id="PTHR43798">
    <property type="entry name" value="MONOACYLGLYCEROL LIPASE"/>
    <property type="match status" value="1"/>
</dbReference>
<dbReference type="SUPFAM" id="SSF53474">
    <property type="entry name" value="alpha/beta-Hydrolases"/>
    <property type="match status" value="1"/>
</dbReference>
<protein>
    <recommendedName>
        <fullName evidence="2">AB hydrolase-1 domain-containing protein</fullName>
    </recommendedName>
</protein>
<proteinExistence type="predicted"/>
<dbReference type="Gene3D" id="3.40.50.1820">
    <property type="entry name" value="alpha/beta hydrolase"/>
    <property type="match status" value="1"/>
</dbReference>
<dbReference type="PANTHER" id="PTHR43798:SF31">
    <property type="entry name" value="AB HYDROLASE SUPERFAMILY PROTEIN YCLE"/>
    <property type="match status" value="1"/>
</dbReference>
<dbReference type="GO" id="GO:0016020">
    <property type="term" value="C:membrane"/>
    <property type="evidence" value="ECO:0007669"/>
    <property type="project" value="TreeGrafter"/>
</dbReference>
<keyword evidence="1" id="KW-0378">Hydrolase</keyword>